<evidence type="ECO:0000313" key="17">
    <source>
        <dbReference type="WBParaSite" id="ACRNAN_scaffold836.g24345.t1"/>
    </source>
</evidence>
<evidence type="ECO:0000256" key="13">
    <source>
        <dbReference type="PIRNR" id="PIRNR000517"/>
    </source>
</evidence>
<comment type="subunit">
    <text evidence="4 13">Homodimer.</text>
</comment>
<proteinExistence type="inferred from homology"/>
<evidence type="ECO:0000256" key="11">
    <source>
        <dbReference type="ARBA" id="ARBA00023232"/>
    </source>
</evidence>
<evidence type="ECO:0000256" key="5">
    <source>
        <dbReference type="ARBA" id="ARBA00012749"/>
    </source>
</evidence>
<evidence type="ECO:0000256" key="7">
    <source>
        <dbReference type="ARBA" id="ARBA00022576"/>
    </source>
</evidence>
<dbReference type="InterPro" id="IPR004838">
    <property type="entry name" value="NHTrfase_class1_PyrdxlP-BS"/>
</dbReference>
<sequence length="501" mass="56561">MLSPKELRPYAKYGDCVKSPLAKFRRLNSLIEVDQDINNVKMLDGDVPLSQSFPNGQLIKTLSITLNPSDEGLKENDGPVTKQQRIDDKRPEEWPIFDSSLKFQQAVNRIRTIFDVIEKLKFNKAKKPIRMNLGDPTIGKNIGPHEIILKAVEDVLKDGNFNGYLPAAGAQCSREAVAKKYSNPKAPIISDDVIITSGCSHALDMAIAALSENGRNILVPDIGFPLYSALCRKNDIKVRTYPINMEEGVIDLKRLEEQIDKNTIAMIVNNPMNPAGIVFSKSHLEEVLKIAHKYKIIIIADEIYGDLTFNNANFHSLATLSPKVPIICCDGISKRYLVPGWRLGWLILYNRYNALDNIKSTILTLTQHMMGPCALIQGALPAILEKTPLSFHENICNLLQNNADIVYKKISDIPGLKPLKPYGAMYMMVKIDPKIYGNEWEFIENLIKEESVYCFHGSLFNATNWFRMLLTFPEEVTKEACDRIAMFCFKQQQQKLINGKK</sequence>
<reference evidence="17" key="1">
    <citation type="submission" date="2022-11" db="UniProtKB">
        <authorList>
            <consortium name="WormBaseParasite"/>
        </authorList>
    </citation>
    <scope>IDENTIFICATION</scope>
</reference>
<dbReference type="SUPFAM" id="SSF53383">
    <property type="entry name" value="PLP-dependent transferases"/>
    <property type="match status" value="1"/>
</dbReference>
<keyword evidence="9" id="KW-0828">Tyrosine catabolism</keyword>
<feature type="domain" description="Aminotransferase class I/classII large" evidence="15">
    <location>
        <begin position="128"/>
        <end position="484"/>
    </location>
</feature>
<evidence type="ECO:0000256" key="2">
    <source>
        <dbReference type="ARBA" id="ARBA00005203"/>
    </source>
</evidence>
<comment type="cofactor">
    <cofactor evidence="1 13 14">
        <name>pyridoxal 5'-phosphate</name>
        <dbReference type="ChEBI" id="CHEBI:597326"/>
    </cofactor>
</comment>
<dbReference type="PANTHER" id="PTHR45744">
    <property type="entry name" value="TYROSINE AMINOTRANSFERASE"/>
    <property type="match status" value="1"/>
</dbReference>
<evidence type="ECO:0000256" key="12">
    <source>
        <dbReference type="ARBA" id="ARBA00047798"/>
    </source>
</evidence>
<dbReference type="InterPro" id="IPR005958">
    <property type="entry name" value="TyrNic_aminoTrfase"/>
</dbReference>
<dbReference type="NCBIfam" id="TIGR01265">
    <property type="entry name" value="tyr_nico_aTase"/>
    <property type="match status" value="1"/>
</dbReference>
<dbReference type="WBParaSite" id="ACRNAN_scaffold836.g24345.t1">
    <property type="protein sequence ID" value="ACRNAN_scaffold836.g24345.t1"/>
    <property type="gene ID" value="ACRNAN_scaffold836.g24345"/>
</dbReference>
<dbReference type="InterPro" id="IPR004839">
    <property type="entry name" value="Aminotransferase_I/II_large"/>
</dbReference>
<dbReference type="GO" id="GO:0004838">
    <property type="term" value="F:L-tyrosine-2-oxoglutarate transaminase activity"/>
    <property type="evidence" value="ECO:0007669"/>
    <property type="project" value="UniProtKB-UniRule"/>
</dbReference>
<dbReference type="AlphaFoldDB" id="A0A914EII1"/>
<protein>
    <recommendedName>
        <fullName evidence="6 13">Tyrosine aminotransferase</fullName>
        <shortName evidence="13">TAT</shortName>
        <ecNumber evidence="5 13">2.6.1.5</ecNumber>
    </recommendedName>
</protein>
<evidence type="ECO:0000313" key="16">
    <source>
        <dbReference type="Proteomes" id="UP000887540"/>
    </source>
</evidence>
<dbReference type="Gene3D" id="3.40.640.10">
    <property type="entry name" value="Type I PLP-dependent aspartate aminotransferase-like (Major domain)"/>
    <property type="match status" value="1"/>
</dbReference>
<dbReference type="GO" id="GO:0006559">
    <property type="term" value="P:L-phenylalanine catabolic process"/>
    <property type="evidence" value="ECO:0007669"/>
    <property type="project" value="UniProtKB-UniRule"/>
</dbReference>
<dbReference type="InterPro" id="IPR015424">
    <property type="entry name" value="PyrdxlP-dep_Trfase"/>
</dbReference>
<dbReference type="EC" id="2.6.1.5" evidence="5 13"/>
<dbReference type="Proteomes" id="UP000887540">
    <property type="component" value="Unplaced"/>
</dbReference>
<evidence type="ECO:0000256" key="10">
    <source>
        <dbReference type="ARBA" id="ARBA00022898"/>
    </source>
</evidence>
<keyword evidence="11" id="KW-0585">Phenylalanine catabolism</keyword>
<evidence type="ECO:0000256" key="4">
    <source>
        <dbReference type="ARBA" id="ARBA00011738"/>
    </source>
</evidence>
<dbReference type="InterPro" id="IPR015422">
    <property type="entry name" value="PyrdxlP-dep_Trfase_small"/>
</dbReference>
<dbReference type="CDD" id="cd00609">
    <property type="entry name" value="AAT_like"/>
    <property type="match status" value="1"/>
</dbReference>
<accession>A0A914EII1</accession>
<evidence type="ECO:0000256" key="3">
    <source>
        <dbReference type="ARBA" id="ARBA00007441"/>
    </source>
</evidence>
<dbReference type="InterPro" id="IPR005957">
    <property type="entry name" value="Tyrosine_aminoTrfase"/>
</dbReference>
<evidence type="ECO:0000256" key="14">
    <source>
        <dbReference type="PIRSR" id="PIRSR000517-1"/>
    </source>
</evidence>
<evidence type="ECO:0000259" key="15">
    <source>
        <dbReference type="Pfam" id="PF00155"/>
    </source>
</evidence>
<evidence type="ECO:0000256" key="9">
    <source>
        <dbReference type="ARBA" id="ARBA00022878"/>
    </source>
</evidence>
<comment type="function">
    <text evidence="13">Transaminase involved in tyrosine breakdown. Converts tyrosine to p-hydroxyphenylpyruvate.</text>
</comment>
<dbReference type="PROSITE" id="PS00105">
    <property type="entry name" value="AA_TRANSFER_CLASS_1"/>
    <property type="match status" value="1"/>
</dbReference>
<keyword evidence="7" id="KW-0032">Aminotransferase</keyword>
<keyword evidence="8" id="KW-0808">Transferase</keyword>
<feature type="modified residue" description="N6-(pyridoxal phosphate)lysine" evidence="14">
    <location>
        <position position="334"/>
    </location>
</feature>
<evidence type="ECO:0000256" key="8">
    <source>
        <dbReference type="ARBA" id="ARBA00022679"/>
    </source>
</evidence>
<evidence type="ECO:0000256" key="1">
    <source>
        <dbReference type="ARBA" id="ARBA00001933"/>
    </source>
</evidence>
<organism evidence="16 17">
    <name type="scientific">Acrobeloides nanus</name>
    <dbReference type="NCBI Taxonomy" id="290746"/>
    <lineage>
        <taxon>Eukaryota</taxon>
        <taxon>Metazoa</taxon>
        <taxon>Ecdysozoa</taxon>
        <taxon>Nematoda</taxon>
        <taxon>Chromadorea</taxon>
        <taxon>Rhabditida</taxon>
        <taxon>Tylenchina</taxon>
        <taxon>Cephalobomorpha</taxon>
        <taxon>Cephaloboidea</taxon>
        <taxon>Cephalobidae</taxon>
        <taxon>Acrobeloides</taxon>
    </lineage>
</organism>
<keyword evidence="16" id="KW-1185">Reference proteome</keyword>
<evidence type="ECO:0000256" key="6">
    <source>
        <dbReference type="ARBA" id="ARBA00015959"/>
    </source>
</evidence>
<keyword evidence="10 13" id="KW-0663">Pyridoxal phosphate</keyword>
<dbReference type="NCBIfam" id="TIGR01264">
    <property type="entry name" value="tyr_amTase_E"/>
    <property type="match status" value="1"/>
</dbReference>
<dbReference type="Pfam" id="PF00155">
    <property type="entry name" value="Aminotran_1_2"/>
    <property type="match status" value="1"/>
</dbReference>
<comment type="pathway">
    <text evidence="2 13">Amino-acid degradation; L-phenylalanine degradation; acetoacetate and fumarate from L-phenylalanine: step 2/6.</text>
</comment>
<dbReference type="GO" id="GO:0006572">
    <property type="term" value="P:L-tyrosine catabolic process"/>
    <property type="evidence" value="ECO:0007669"/>
    <property type="project" value="UniProtKB-KW"/>
</dbReference>
<dbReference type="GO" id="GO:0030170">
    <property type="term" value="F:pyridoxal phosphate binding"/>
    <property type="evidence" value="ECO:0007669"/>
    <property type="project" value="InterPro"/>
</dbReference>
<dbReference type="Gene3D" id="3.90.1150.10">
    <property type="entry name" value="Aspartate Aminotransferase, domain 1"/>
    <property type="match status" value="1"/>
</dbReference>
<dbReference type="PIRSF" id="PIRSF000517">
    <property type="entry name" value="Tyr_transaminase"/>
    <property type="match status" value="1"/>
</dbReference>
<dbReference type="PANTHER" id="PTHR45744:SF2">
    <property type="entry name" value="TYROSINE AMINOTRANSFERASE"/>
    <property type="match status" value="1"/>
</dbReference>
<comment type="catalytic activity">
    <reaction evidence="12 13">
        <text>L-tyrosine + 2-oxoglutarate = 3-(4-hydroxyphenyl)pyruvate + L-glutamate</text>
        <dbReference type="Rhea" id="RHEA:15093"/>
        <dbReference type="ChEBI" id="CHEBI:16810"/>
        <dbReference type="ChEBI" id="CHEBI:29985"/>
        <dbReference type="ChEBI" id="CHEBI:36242"/>
        <dbReference type="ChEBI" id="CHEBI:58315"/>
        <dbReference type="EC" id="2.6.1.5"/>
    </reaction>
</comment>
<dbReference type="InterPro" id="IPR015421">
    <property type="entry name" value="PyrdxlP-dep_Trfase_major"/>
</dbReference>
<name>A0A914EII1_9BILA</name>
<comment type="similarity">
    <text evidence="3 13">Belongs to the class-I pyridoxal-phosphate-dependent aminotransferase family.</text>
</comment>